<evidence type="ECO:0000313" key="3">
    <source>
        <dbReference type="Proteomes" id="UP000011715"/>
    </source>
</evidence>
<dbReference type="Proteomes" id="UP000011715">
    <property type="component" value="Unassembled WGS sequence"/>
</dbReference>
<reference evidence="1" key="2">
    <citation type="submission" date="2010-05" db="EMBL/GenBank/DDBJ databases">
        <title>The Genome Sequence of Magnaporthe poae strain ATCC 64411.</title>
        <authorList>
            <consortium name="The Broad Institute Genome Sequencing Platform"/>
            <consortium name="Broad Institute Genome Sequencing Center for Infectious Disease"/>
            <person name="Ma L.-J."/>
            <person name="Dead R."/>
            <person name="Young S."/>
            <person name="Zeng Q."/>
            <person name="Koehrsen M."/>
            <person name="Alvarado L."/>
            <person name="Berlin A."/>
            <person name="Chapman S.B."/>
            <person name="Chen Z."/>
            <person name="Freedman E."/>
            <person name="Gellesch M."/>
            <person name="Goldberg J."/>
            <person name="Griggs A."/>
            <person name="Gujja S."/>
            <person name="Heilman E.R."/>
            <person name="Heiman D."/>
            <person name="Hepburn T."/>
            <person name="Howarth C."/>
            <person name="Jen D."/>
            <person name="Larson L."/>
            <person name="Mehta T."/>
            <person name="Neiman D."/>
            <person name="Pearson M."/>
            <person name="Roberts A."/>
            <person name="Saif S."/>
            <person name="Shea T."/>
            <person name="Shenoy N."/>
            <person name="Sisk P."/>
            <person name="Stolte C."/>
            <person name="Sykes S."/>
            <person name="Walk T."/>
            <person name="White J."/>
            <person name="Yandava C."/>
            <person name="Haas B."/>
            <person name="Nusbaum C."/>
            <person name="Birren B."/>
        </authorList>
    </citation>
    <scope>NUCLEOTIDE SEQUENCE</scope>
    <source>
        <strain evidence="1">ATCC 64411</strain>
    </source>
</reference>
<protein>
    <submittedName>
        <fullName evidence="1 2">Uncharacterized protein</fullName>
    </submittedName>
</protein>
<sequence>MDPAAAGNGREVADRLLPQIRVGLEAPPYRQDIYLSIGLCSSVPGPRANWLGNTQYQKGAVLAGMASRASPADDGARPGLWNHSISYDDMGSQRDMELQAEWGSRYPSAILPQSGIQRRATPP</sequence>
<keyword evidence="3" id="KW-1185">Reference proteome</keyword>
<proteinExistence type="predicted"/>
<dbReference type="AlphaFoldDB" id="A0A0C4DTH8"/>
<dbReference type="EMBL" id="ADBL01000786">
    <property type="status" value="NOT_ANNOTATED_CDS"/>
    <property type="molecule type" value="Genomic_DNA"/>
</dbReference>
<gene>
    <name evidence="1" type="ORF">MAPG_03246</name>
</gene>
<reference evidence="2" key="4">
    <citation type="journal article" date="2015" name="G3 (Bethesda)">
        <title>Genome sequences of three phytopathogenic species of the Magnaporthaceae family of fungi.</title>
        <authorList>
            <person name="Okagaki L.H."/>
            <person name="Nunes C.C."/>
            <person name="Sailsbery J."/>
            <person name="Clay B."/>
            <person name="Brown D."/>
            <person name="John T."/>
            <person name="Oh Y."/>
            <person name="Young N."/>
            <person name="Fitzgerald M."/>
            <person name="Haas B.J."/>
            <person name="Zeng Q."/>
            <person name="Young S."/>
            <person name="Adiconis X."/>
            <person name="Fan L."/>
            <person name="Levin J.Z."/>
            <person name="Mitchell T.K."/>
            <person name="Okubara P.A."/>
            <person name="Farman M.L."/>
            <person name="Kohn L.M."/>
            <person name="Birren B."/>
            <person name="Ma L.-J."/>
            <person name="Dean R.A."/>
        </authorList>
    </citation>
    <scope>NUCLEOTIDE SEQUENCE</scope>
    <source>
        <strain evidence="2">ATCC 64411 / 73-15</strain>
    </source>
</reference>
<reference evidence="1" key="3">
    <citation type="submission" date="2011-03" db="EMBL/GenBank/DDBJ databases">
        <title>Annotation of Magnaporthe poae ATCC 64411.</title>
        <authorList>
            <person name="Ma L.-J."/>
            <person name="Dead R."/>
            <person name="Young S.K."/>
            <person name="Zeng Q."/>
            <person name="Gargeya S."/>
            <person name="Fitzgerald M."/>
            <person name="Haas B."/>
            <person name="Abouelleil A."/>
            <person name="Alvarado L."/>
            <person name="Arachchi H.M."/>
            <person name="Berlin A."/>
            <person name="Brown A."/>
            <person name="Chapman S.B."/>
            <person name="Chen Z."/>
            <person name="Dunbar C."/>
            <person name="Freedman E."/>
            <person name="Gearin G."/>
            <person name="Gellesch M."/>
            <person name="Goldberg J."/>
            <person name="Griggs A."/>
            <person name="Gujja S."/>
            <person name="Heiman D."/>
            <person name="Howarth C."/>
            <person name="Larson L."/>
            <person name="Lui A."/>
            <person name="MacDonald P.J.P."/>
            <person name="Mehta T."/>
            <person name="Montmayeur A."/>
            <person name="Murphy C."/>
            <person name="Neiman D."/>
            <person name="Pearson M."/>
            <person name="Priest M."/>
            <person name="Roberts A."/>
            <person name="Saif S."/>
            <person name="Shea T."/>
            <person name="Shenoy N."/>
            <person name="Sisk P."/>
            <person name="Stolte C."/>
            <person name="Sykes S."/>
            <person name="Yandava C."/>
            <person name="Wortman J."/>
            <person name="Nusbaum C."/>
            <person name="Birren B."/>
        </authorList>
    </citation>
    <scope>NUCLEOTIDE SEQUENCE</scope>
    <source>
        <strain evidence="1">ATCC 64411</strain>
    </source>
</reference>
<dbReference type="EnsemblFungi" id="MAPG_03246T0">
    <property type="protein sequence ID" value="MAPG_03246T0"/>
    <property type="gene ID" value="MAPG_03246"/>
</dbReference>
<dbReference type="EMBL" id="GL876967">
    <property type="protein sequence ID" value="KLU84201.1"/>
    <property type="molecule type" value="Genomic_DNA"/>
</dbReference>
<dbReference type="VEuPathDB" id="FungiDB:MAPG_03246"/>
<reference evidence="2" key="5">
    <citation type="submission" date="2015-06" db="UniProtKB">
        <authorList>
            <consortium name="EnsemblFungi"/>
        </authorList>
    </citation>
    <scope>IDENTIFICATION</scope>
    <source>
        <strain evidence="2">ATCC 64411</strain>
    </source>
</reference>
<evidence type="ECO:0000313" key="2">
    <source>
        <dbReference type="EnsemblFungi" id="MAPG_03246T0"/>
    </source>
</evidence>
<accession>A0A0C4DTH8</accession>
<reference evidence="3" key="1">
    <citation type="submission" date="2010-05" db="EMBL/GenBank/DDBJ databases">
        <title>The genome sequence of Magnaporthe poae strain ATCC 64411.</title>
        <authorList>
            <person name="Ma L.-J."/>
            <person name="Dead R."/>
            <person name="Young S."/>
            <person name="Zeng Q."/>
            <person name="Koehrsen M."/>
            <person name="Alvarado L."/>
            <person name="Berlin A."/>
            <person name="Chapman S.B."/>
            <person name="Chen Z."/>
            <person name="Freedman E."/>
            <person name="Gellesch M."/>
            <person name="Goldberg J."/>
            <person name="Griggs A."/>
            <person name="Gujja S."/>
            <person name="Heilman E.R."/>
            <person name="Heiman D."/>
            <person name="Hepburn T."/>
            <person name="Howarth C."/>
            <person name="Jen D."/>
            <person name="Larson L."/>
            <person name="Mehta T."/>
            <person name="Neiman D."/>
            <person name="Pearson M."/>
            <person name="Roberts A."/>
            <person name="Saif S."/>
            <person name="Shea T."/>
            <person name="Shenoy N."/>
            <person name="Sisk P."/>
            <person name="Stolte C."/>
            <person name="Sykes S."/>
            <person name="Walk T."/>
            <person name="White J."/>
            <person name="Yandava C."/>
            <person name="Haas B."/>
            <person name="Nusbaum C."/>
            <person name="Birren B."/>
        </authorList>
    </citation>
    <scope>NUCLEOTIDE SEQUENCE [LARGE SCALE GENOMIC DNA]</scope>
    <source>
        <strain evidence="3">ATCC 64411 / 73-15</strain>
    </source>
</reference>
<organism evidence="2 3">
    <name type="scientific">Magnaporthiopsis poae (strain ATCC 64411 / 73-15)</name>
    <name type="common">Kentucky bluegrass fungus</name>
    <name type="synonym">Magnaporthe poae</name>
    <dbReference type="NCBI Taxonomy" id="644358"/>
    <lineage>
        <taxon>Eukaryota</taxon>
        <taxon>Fungi</taxon>
        <taxon>Dikarya</taxon>
        <taxon>Ascomycota</taxon>
        <taxon>Pezizomycotina</taxon>
        <taxon>Sordariomycetes</taxon>
        <taxon>Sordariomycetidae</taxon>
        <taxon>Magnaporthales</taxon>
        <taxon>Magnaporthaceae</taxon>
        <taxon>Magnaporthiopsis</taxon>
    </lineage>
</organism>
<evidence type="ECO:0000313" key="1">
    <source>
        <dbReference type="EMBL" id="KLU84201.1"/>
    </source>
</evidence>
<name>A0A0C4DTH8_MAGP6</name>